<proteinExistence type="inferred from homology"/>
<name>A0A927FIL2_9BURK</name>
<organism evidence="2 3">
    <name type="scientific">Limnohabitans radicicola</name>
    <dbReference type="NCBI Taxonomy" id="2771427"/>
    <lineage>
        <taxon>Bacteria</taxon>
        <taxon>Pseudomonadati</taxon>
        <taxon>Pseudomonadota</taxon>
        <taxon>Betaproteobacteria</taxon>
        <taxon>Burkholderiales</taxon>
        <taxon>Comamonadaceae</taxon>
        <taxon>Limnohabitans</taxon>
    </lineage>
</organism>
<comment type="similarity">
    <text evidence="1">Belongs to the UPF0065 (bug) family.</text>
</comment>
<reference evidence="2" key="1">
    <citation type="submission" date="2020-09" db="EMBL/GenBank/DDBJ databases">
        <title>Genome seq and assembly of Limnohabitants sp.</title>
        <authorList>
            <person name="Chhetri G."/>
        </authorList>
    </citation>
    <scope>NUCLEOTIDE SEQUENCE</scope>
    <source>
        <strain evidence="2">JUR4</strain>
    </source>
</reference>
<comment type="caution">
    <text evidence="2">The sequence shown here is derived from an EMBL/GenBank/DDBJ whole genome shotgun (WGS) entry which is preliminary data.</text>
</comment>
<evidence type="ECO:0000256" key="1">
    <source>
        <dbReference type="ARBA" id="ARBA00006987"/>
    </source>
</evidence>
<sequence length="337" mass="36395">MNQTSDQESLVKNNPTTRRQFVQTGIASAATLALPVLAQAQTFPTRPLKLICPWPAGGSSDIVMRALAEGATKVLGQQVVVENKPGASGMLGPNELVKAAPDGYTLSQITIGVARLPHMQKMQFDPLKDFTYIACLTGYTFGIVVKADSPFKTIKDLVNYAKANPGKFNYGSTGNGTTPHLAVEEFASKAGIQLTHVPFKGSSDGLQALLGGHIDAHSDATGWAPHVEAGTMRLLATYGSKRTKRWPKVPTLNELGYDTVSDSPFGIAGPRGMDPKVVRKLQDGFKKTLSDPGVMAAFEKYDQPVIYMDSEEYTQFILASYVKEKRLIEKLGLGMKS</sequence>
<dbReference type="InterPro" id="IPR042100">
    <property type="entry name" value="Bug_dom1"/>
</dbReference>
<dbReference type="SUPFAM" id="SSF53850">
    <property type="entry name" value="Periplasmic binding protein-like II"/>
    <property type="match status" value="1"/>
</dbReference>
<dbReference type="InterPro" id="IPR005064">
    <property type="entry name" value="BUG"/>
</dbReference>
<evidence type="ECO:0000313" key="2">
    <source>
        <dbReference type="EMBL" id="MBD8051273.1"/>
    </source>
</evidence>
<dbReference type="CDD" id="cd07012">
    <property type="entry name" value="PBP2_Bug_TTT"/>
    <property type="match status" value="1"/>
</dbReference>
<evidence type="ECO:0000313" key="3">
    <source>
        <dbReference type="Proteomes" id="UP000647424"/>
    </source>
</evidence>
<dbReference type="EMBL" id="JACYFT010000002">
    <property type="protein sequence ID" value="MBD8051273.1"/>
    <property type="molecule type" value="Genomic_DNA"/>
</dbReference>
<dbReference type="PANTHER" id="PTHR42928:SF5">
    <property type="entry name" value="BLR1237 PROTEIN"/>
    <property type="match status" value="1"/>
</dbReference>
<dbReference type="Gene3D" id="3.40.190.10">
    <property type="entry name" value="Periplasmic binding protein-like II"/>
    <property type="match status" value="1"/>
</dbReference>
<dbReference type="PROSITE" id="PS51318">
    <property type="entry name" value="TAT"/>
    <property type="match status" value="1"/>
</dbReference>
<keyword evidence="3" id="KW-1185">Reference proteome</keyword>
<gene>
    <name evidence="2" type="ORF">IC609_12005</name>
</gene>
<dbReference type="Pfam" id="PF03401">
    <property type="entry name" value="TctC"/>
    <property type="match status" value="1"/>
</dbReference>
<dbReference type="AlphaFoldDB" id="A0A927FIL2"/>
<dbReference type="Gene3D" id="3.40.190.150">
    <property type="entry name" value="Bordetella uptake gene, domain 1"/>
    <property type="match status" value="1"/>
</dbReference>
<protein>
    <submittedName>
        <fullName evidence="2">Tripartite tricarboxylate transporter substrate binding protein</fullName>
    </submittedName>
</protein>
<dbReference type="PIRSF" id="PIRSF017082">
    <property type="entry name" value="YflP"/>
    <property type="match status" value="1"/>
</dbReference>
<dbReference type="Proteomes" id="UP000647424">
    <property type="component" value="Unassembled WGS sequence"/>
</dbReference>
<accession>A0A927FIL2</accession>
<dbReference type="InterPro" id="IPR006311">
    <property type="entry name" value="TAT_signal"/>
</dbReference>
<dbReference type="PANTHER" id="PTHR42928">
    <property type="entry name" value="TRICARBOXYLATE-BINDING PROTEIN"/>
    <property type="match status" value="1"/>
</dbReference>